<evidence type="ECO:0000256" key="7">
    <source>
        <dbReference type="ARBA" id="ARBA00023136"/>
    </source>
</evidence>
<evidence type="ECO:0000256" key="10">
    <source>
        <dbReference type="SAM" id="Phobius"/>
    </source>
</evidence>
<feature type="domain" description="Flagellar M-ring N-terminal" evidence="11">
    <location>
        <begin position="48"/>
        <end position="220"/>
    </location>
</feature>
<feature type="domain" description="Flagellar M-ring C-terminal" evidence="12">
    <location>
        <begin position="252"/>
        <end position="393"/>
    </location>
</feature>
<comment type="similarity">
    <text evidence="3 9">Belongs to the FliF family.</text>
</comment>
<dbReference type="Pfam" id="PF08345">
    <property type="entry name" value="YscJ_FliF_C"/>
    <property type="match status" value="1"/>
</dbReference>
<evidence type="ECO:0000256" key="2">
    <source>
        <dbReference type="ARBA" id="ARBA00004651"/>
    </source>
</evidence>
<dbReference type="InterPro" id="IPR043427">
    <property type="entry name" value="YscJ/FliF"/>
</dbReference>
<evidence type="ECO:0000256" key="5">
    <source>
        <dbReference type="ARBA" id="ARBA00022692"/>
    </source>
</evidence>
<name>A0ABT1NBJ4_9FIRM</name>
<keyword evidence="14" id="KW-1185">Reference proteome</keyword>
<dbReference type="Pfam" id="PF01514">
    <property type="entry name" value="YscJ_FliF"/>
    <property type="match status" value="1"/>
</dbReference>
<comment type="function">
    <text evidence="9">The M ring may be actively involved in energy transduction.</text>
</comment>
<evidence type="ECO:0000259" key="11">
    <source>
        <dbReference type="Pfam" id="PF01514"/>
    </source>
</evidence>
<keyword evidence="13" id="KW-0966">Cell projection</keyword>
<organism evidence="13 14">
    <name type="scientific">Lutispora saccharofermentans</name>
    <dbReference type="NCBI Taxonomy" id="3024236"/>
    <lineage>
        <taxon>Bacteria</taxon>
        <taxon>Bacillati</taxon>
        <taxon>Bacillota</taxon>
        <taxon>Clostridia</taxon>
        <taxon>Lutisporales</taxon>
        <taxon>Lutisporaceae</taxon>
        <taxon>Lutispora</taxon>
    </lineage>
</organism>
<dbReference type="InterPro" id="IPR006182">
    <property type="entry name" value="FliF_N_dom"/>
</dbReference>
<evidence type="ECO:0000256" key="6">
    <source>
        <dbReference type="ARBA" id="ARBA00022989"/>
    </source>
</evidence>
<dbReference type="RefSeq" id="WP_255225518.1">
    <property type="nucleotide sequence ID" value="NZ_JAJEKE010000001.1"/>
</dbReference>
<keyword evidence="13" id="KW-0282">Flagellum</keyword>
<dbReference type="PANTHER" id="PTHR30046">
    <property type="entry name" value="FLAGELLAR M-RING PROTEIN"/>
    <property type="match status" value="1"/>
</dbReference>
<keyword evidence="4" id="KW-1003">Cell membrane</keyword>
<feature type="transmembrane region" description="Helical" evidence="10">
    <location>
        <begin position="439"/>
        <end position="461"/>
    </location>
</feature>
<dbReference type="Gene3D" id="3.30.300.30">
    <property type="match status" value="1"/>
</dbReference>
<evidence type="ECO:0000313" key="13">
    <source>
        <dbReference type="EMBL" id="MCQ1528004.1"/>
    </source>
</evidence>
<reference evidence="13 14" key="1">
    <citation type="submission" date="2021-10" db="EMBL/GenBank/DDBJ databases">
        <title>Lutispora strain m25 sp. nov., a thermophilic, non-spore-forming bacterium isolated from a lab-scale methanogenic bioreactor digesting anaerobic sludge.</title>
        <authorList>
            <person name="El Houari A."/>
            <person name="Mcdonald J."/>
        </authorList>
    </citation>
    <scope>NUCLEOTIDE SEQUENCE [LARGE SCALE GENOMIC DNA]</scope>
    <source>
        <strain evidence="14">m25</strain>
    </source>
</reference>
<dbReference type="Proteomes" id="UP001651880">
    <property type="component" value="Unassembled WGS sequence"/>
</dbReference>
<proteinExistence type="inferred from homology"/>
<dbReference type="PANTHER" id="PTHR30046:SF0">
    <property type="entry name" value="FLAGELLAR M-RING PROTEIN"/>
    <property type="match status" value="1"/>
</dbReference>
<dbReference type="NCBIfam" id="TIGR00206">
    <property type="entry name" value="fliF"/>
    <property type="match status" value="1"/>
</dbReference>
<keyword evidence="13" id="KW-0969">Cilium</keyword>
<comment type="subcellular location">
    <subcellularLocation>
        <location evidence="1 9">Bacterial flagellum basal body</location>
    </subcellularLocation>
    <subcellularLocation>
        <location evidence="2">Cell membrane</location>
        <topology evidence="2">Multi-pass membrane protein</topology>
    </subcellularLocation>
</comment>
<evidence type="ECO:0000313" key="14">
    <source>
        <dbReference type="Proteomes" id="UP001651880"/>
    </source>
</evidence>
<evidence type="ECO:0000256" key="3">
    <source>
        <dbReference type="ARBA" id="ARBA00007971"/>
    </source>
</evidence>
<keyword evidence="7 10" id="KW-0472">Membrane</keyword>
<protein>
    <recommendedName>
        <fullName evidence="9">Flagellar M-ring protein</fullName>
    </recommendedName>
</protein>
<evidence type="ECO:0000256" key="1">
    <source>
        <dbReference type="ARBA" id="ARBA00004117"/>
    </source>
</evidence>
<evidence type="ECO:0000256" key="9">
    <source>
        <dbReference type="PIRNR" id="PIRNR004862"/>
    </source>
</evidence>
<comment type="caution">
    <text evidence="13">The sequence shown here is derived from an EMBL/GenBank/DDBJ whole genome shotgun (WGS) entry which is preliminary data.</text>
</comment>
<evidence type="ECO:0000256" key="4">
    <source>
        <dbReference type="ARBA" id="ARBA00022475"/>
    </source>
</evidence>
<keyword evidence="5 10" id="KW-0812">Transmembrane</keyword>
<dbReference type="InterPro" id="IPR000067">
    <property type="entry name" value="FlgMring_FliF"/>
</dbReference>
<accession>A0ABT1NBJ4</accession>
<keyword evidence="8 9" id="KW-0975">Bacterial flagellum</keyword>
<evidence type="ECO:0000256" key="8">
    <source>
        <dbReference type="ARBA" id="ARBA00023143"/>
    </source>
</evidence>
<gene>
    <name evidence="13" type="primary">fliF</name>
    <name evidence="13" type="ORF">LJD61_00365</name>
</gene>
<dbReference type="InterPro" id="IPR013556">
    <property type="entry name" value="Flag_M-ring_C"/>
</dbReference>
<dbReference type="PRINTS" id="PR01009">
    <property type="entry name" value="FLGMRINGFLIF"/>
</dbReference>
<evidence type="ECO:0000259" key="12">
    <source>
        <dbReference type="Pfam" id="PF08345"/>
    </source>
</evidence>
<dbReference type="InterPro" id="IPR045851">
    <property type="entry name" value="AMP-bd_C_sf"/>
</dbReference>
<keyword evidence="6 10" id="KW-1133">Transmembrane helix</keyword>
<dbReference type="EMBL" id="JAJEKE010000001">
    <property type="protein sequence ID" value="MCQ1528004.1"/>
    <property type="molecule type" value="Genomic_DNA"/>
</dbReference>
<sequence length="523" mass="58639">MGEAIKKIRDNLNEFWQGLDKGQKTRIAVISALSIILIVSIGVLSAIPRYQVLYPNLDAKDAGEIREKLKEMKIPVKIDGTTILVPKDKVDEARITLAMGGLPKNDFIFPEILKSSFNDTSEDKKQKYVIYMQNLIANGIKSLDGVEWAQVNIFIPEDNVFVLESNRLDSSASVIVKMKPGFQSLDQVQVNGIVQYISKSVKGLKEDNISIIDETGRALKSEGESFNAQVNTQMEMQEATRLSIQNSVKKFLESVFGINNVNVMTTVKLNFNNEVENKKIFEPVNKENNTGIVRNMEDIKKEWVNGGAGGVPGTDSNIEINTYPQVDDSKSNYSEASNIVNYEINETQKQIVKEQGNIETFSISVLINKGTLKGDSLANLDELKNEVKDLVKFATQGLSMQVSPIDENIHIQIMDFDTTLKDQVENAMMEEAKQKRNQMLIMLGSAVAALLIFASALIVLLKRRKDAKREEDIGIALSKIEEASEISDIEIEDKNELKKKVEKFVMQKPEQVAQLLKTWLNEE</sequence>
<feature type="transmembrane region" description="Helical" evidence="10">
    <location>
        <begin position="27"/>
        <end position="47"/>
    </location>
</feature>
<dbReference type="PIRSF" id="PIRSF004862">
    <property type="entry name" value="FliF"/>
    <property type="match status" value="1"/>
</dbReference>